<feature type="transmembrane region" description="Helical" evidence="2">
    <location>
        <begin position="7"/>
        <end position="27"/>
    </location>
</feature>
<dbReference type="EMBL" id="VFOU01000006">
    <property type="protein sequence ID" value="TQL65181.1"/>
    <property type="molecule type" value="Genomic_DNA"/>
</dbReference>
<gene>
    <name evidence="3" type="ORF">FB556_2698</name>
</gene>
<accession>A0A542ZXU3</accession>
<organism evidence="3 4">
    <name type="scientific">Enteractinococcus coprophilus</name>
    <dbReference type="NCBI Taxonomy" id="1027633"/>
    <lineage>
        <taxon>Bacteria</taxon>
        <taxon>Bacillati</taxon>
        <taxon>Actinomycetota</taxon>
        <taxon>Actinomycetes</taxon>
        <taxon>Micrococcales</taxon>
        <taxon>Micrococcaceae</taxon>
    </lineage>
</organism>
<proteinExistence type="predicted"/>
<evidence type="ECO:0000256" key="1">
    <source>
        <dbReference type="SAM" id="MobiDB-lite"/>
    </source>
</evidence>
<dbReference type="OrthoDB" id="4954645at2"/>
<keyword evidence="2" id="KW-0812">Transmembrane</keyword>
<feature type="region of interest" description="Disordered" evidence="1">
    <location>
        <begin position="28"/>
        <end position="50"/>
    </location>
</feature>
<dbReference type="RefSeq" id="WP_141868528.1">
    <property type="nucleotide sequence ID" value="NZ_BAABAN010000003.1"/>
</dbReference>
<keyword evidence="2" id="KW-0472">Membrane</keyword>
<reference evidence="3 4" key="1">
    <citation type="submission" date="2019-06" db="EMBL/GenBank/DDBJ databases">
        <title>Sequencing the genomes of 1000 actinobacteria strains.</title>
        <authorList>
            <person name="Klenk H.-P."/>
        </authorList>
    </citation>
    <scope>NUCLEOTIDE SEQUENCE [LARGE SCALE GENOMIC DNA]</scope>
    <source>
        <strain evidence="3 4">DSM 24083</strain>
    </source>
</reference>
<keyword evidence="2" id="KW-1133">Transmembrane helix</keyword>
<keyword evidence="4" id="KW-1185">Reference proteome</keyword>
<dbReference type="Proteomes" id="UP000319746">
    <property type="component" value="Unassembled WGS sequence"/>
</dbReference>
<name>A0A542ZXU3_9MICC</name>
<sequence>MNRNKLILIVLAIVVAAVVIVVSPALLPTNDADESDPAAQTAPGSDETRNEQTALEAARIMTTWKPAEDFNRTAAEQRAKHLMTKERAEEVIAPERPTTGQAWNQAAEHNATSTPQVVLNPHTETEEGIISVRATWHWENDSEETLPSGDEQRIYYFSFNDDGKIHDYTYETVPISTR</sequence>
<evidence type="ECO:0000313" key="3">
    <source>
        <dbReference type="EMBL" id="TQL65181.1"/>
    </source>
</evidence>
<protein>
    <submittedName>
        <fullName evidence="3">Uncharacterized protein</fullName>
    </submittedName>
</protein>
<evidence type="ECO:0000256" key="2">
    <source>
        <dbReference type="SAM" id="Phobius"/>
    </source>
</evidence>
<evidence type="ECO:0000313" key="4">
    <source>
        <dbReference type="Proteomes" id="UP000319746"/>
    </source>
</evidence>
<comment type="caution">
    <text evidence="3">The sequence shown here is derived from an EMBL/GenBank/DDBJ whole genome shotgun (WGS) entry which is preliminary data.</text>
</comment>
<dbReference type="AlphaFoldDB" id="A0A542ZXU3"/>